<accession>A0A8T2UQC2</accession>
<dbReference type="InterPro" id="IPR038936">
    <property type="entry name" value="MPH1"/>
</dbReference>
<dbReference type="PANTHER" id="PTHR35753">
    <property type="entry name" value="PROTEIN MAINTENANCE OF PSII UNDER HIGH LIGHT 1"/>
    <property type="match status" value="1"/>
</dbReference>
<sequence>MAYSILPGRVFCSSLQSGSTDVSLRRGSRRPVVKATATPEDCNAEECAPDKEVGKVSMEWKAIDSTQVVGTYPPVNKKKWTGYVEKDTAGQTNIYAVEPTVYVSDNVISSNSAGDSTEGSQQTVLVTVGLAMSLLLGAALVLRSLSNSSPPDTESLPNLSFYIQKFTPLLAPSPSSAPPLEASQISPVQQPSAEAEEPPIATSADTSALEGS</sequence>
<evidence type="ECO:0000313" key="2">
    <source>
        <dbReference type="EMBL" id="KAH7438337.1"/>
    </source>
</evidence>
<dbReference type="EMBL" id="CM035409">
    <property type="protein sequence ID" value="KAH7438337.1"/>
    <property type="molecule type" value="Genomic_DNA"/>
</dbReference>
<dbReference type="PANTHER" id="PTHR35753:SF2">
    <property type="entry name" value="PROTEIN MAINTENANCE OF PSII UNDER HIGH LIGHT 1"/>
    <property type="match status" value="1"/>
</dbReference>
<gene>
    <name evidence="2" type="ORF">KP509_04G010600</name>
</gene>
<reference evidence="2" key="1">
    <citation type="submission" date="2021-08" db="EMBL/GenBank/DDBJ databases">
        <title>WGS assembly of Ceratopteris richardii.</title>
        <authorList>
            <person name="Marchant D.B."/>
            <person name="Chen G."/>
            <person name="Jenkins J."/>
            <person name="Shu S."/>
            <person name="Leebens-Mack J."/>
            <person name="Grimwood J."/>
            <person name="Schmutz J."/>
            <person name="Soltis P."/>
            <person name="Soltis D."/>
            <person name="Chen Z.-H."/>
        </authorList>
    </citation>
    <scope>NUCLEOTIDE SEQUENCE</scope>
    <source>
        <strain evidence="2">Whitten #5841</strain>
        <tissue evidence="2">Leaf</tissue>
    </source>
</reference>
<organism evidence="2 3">
    <name type="scientific">Ceratopteris richardii</name>
    <name type="common">Triangle waterfern</name>
    <dbReference type="NCBI Taxonomy" id="49495"/>
    <lineage>
        <taxon>Eukaryota</taxon>
        <taxon>Viridiplantae</taxon>
        <taxon>Streptophyta</taxon>
        <taxon>Embryophyta</taxon>
        <taxon>Tracheophyta</taxon>
        <taxon>Polypodiopsida</taxon>
        <taxon>Polypodiidae</taxon>
        <taxon>Polypodiales</taxon>
        <taxon>Pteridineae</taxon>
        <taxon>Pteridaceae</taxon>
        <taxon>Parkerioideae</taxon>
        <taxon>Ceratopteris</taxon>
    </lineage>
</organism>
<comment type="caution">
    <text evidence="2">The sequence shown here is derived from an EMBL/GenBank/DDBJ whole genome shotgun (WGS) entry which is preliminary data.</text>
</comment>
<dbReference type="GO" id="GO:0009535">
    <property type="term" value="C:chloroplast thylakoid membrane"/>
    <property type="evidence" value="ECO:0007669"/>
    <property type="project" value="InterPro"/>
</dbReference>
<dbReference type="Proteomes" id="UP000825935">
    <property type="component" value="Chromosome 4"/>
</dbReference>
<name>A0A8T2UQC2_CERRI</name>
<feature type="compositionally biased region" description="Low complexity" evidence="1">
    <location>
        <begin position="173"/>
        <end position="183"/>
    </location>
</feature>
<dbReference type="AlphaFoldDB" id="A0A8T2UQC2"/>
<evidence type="ECO:0000313" key="3">
    <source>
        <dbReference type="Proteomes" id="UP000825935"/>
    </source>
</evidence>
<proteinExistence type="predicted"/>
<feature type="region of interest" description="Disordered" evidence="1">
    <location>
        <begin position="173"/>
        <end position="212"/>
    </location>
</feature>
<evidence type="ECO:0000256" key="1">
    <source>
        <dbReference type="SAM" id="MobiDB-lite"/>
    </source>
</evidence>
<dbReference type="GO" id="GO:0061635">
    <property type="term" value="P:regulation of protein complex stability"/>
    <property type="evidence" value="ECO:0007669"/>
    <property type="project" value="InterPro"/>
</dbReference>
<dbReference type="OMA" id="NQEDCAP"/>
<protein>
    <submittedName>
        <fullName evidence="2">Uncharacterized protein</fullName>
    </submittedName>
</protein>
<keyword evidence="3" id="KW-1185">Reference proteome</keyword>
<dbReference type="OrthoDB" id="1931594at2759"/>